<dbReference type="InterPro" id="IPR001173">
    <property type="entry name" value="Glyco_trans_2-like"/>
</dbReference>
<evidence type="ECO:0000256" key="2">
    <source>
        <dbReference type="ARBA" id="ARBA00022676"/>
    </source>
</evidence>
<dbReference type="InterPro" id="IPR029044">
    <property type="entry name" value="Nucleotide-diphossugar_trans"/>
</dbReference>
<comment type="similarity">
    <text evidence="1">Belongs to the glycosyltransferase 2 family.</text>
</comment>
<keyword evidence="2" id="KW-0328">Glycosyltransferase</keyword>
<dbReference type="PANTHER" id="PTHR43630:SF1">
    <property type="entry name" value="POLY-BETA-1,6-N-ACETYL-D-GLUCOSAMINE SYNTHASE"/>
    <property type="match status" value="1"/>
</dbReference>
<dbReference type="GO" id="GO:0016757">
    <property type="term" value="F:glycosyltransferase activity"/>
    <property type="evidence" value="ECO:0007669"/>
    <property type="project" value="UniProtKB-KW"/>
</dbReference>
<dbReference type="SUPFAM" id="SSF53448">
    <property type="entry name" value="Nucleotide-diphospho-sugar transferases"/>
    <property type="match status" value="1"/>
</dbReference>
<sequence>MMRNRNLKDKYIDATVVMGTYNGELFLKKQIESILSQTLIPKEILVVDDGSTDNTRKILKEYAKNTDIEFRLIFRKKNIGYIKNFIDGINRSRYDLIFLSDQDDEWLPKKVEYTVGFFDRVPDCVVLHSNTNIIDSQGCIISKNAQKYIKSKKISMTTLLKKVNYPGMALALRKSAIISKLNQWCLDNIELPTHDWTICFLGVINNGFYITDEVLTLRRFTGNNVALKLERPLLLSGTENRINGIVLYEKYYNLVNDVQNKYNTYYINIQGYLQNAKLRKTYLGNYSFHLWQKNFRNILYYPSIKSYFTDGILISKWKK</sequence>
<dbReference type="EMBL" id="MH678629">
    <property type="protein sequence ID" value="AZY91859.1"/>
    <property type="molecule type" value="Genomic_DNA"/>
</dbReference>
<name>A0A3Q9TCV1_9LACT</name>
<dbReference type="PANTHER" id="PTHR43630">
    <property type="entry name" value="POLY-BETA-1,6-N-ACETYL-D-GLUCOSAMINE SYNTHASE"/>
    <property type="match status" value="1"/>
</dbReference>
<proteinExistence type="inferred from homology"/>
<dbReference type="AlphaFoldDB" id="A0A3Q9TCV1"/>
<accession>A0A3Q9TCV1</accession>
<feature type="domain" description="Glycosyltransferase 2-like" evidence="4">
    <location>
        <begin position="15"/>
        <end position="175"/>
    </location>
</feature>
<dbReference type="Gene3D" id="3.90.550.10">
    <property type="entry name" value="Spore Coat Polysaccharide Biosynthesis Protein SpsA, Chain A"/>
    <property type="match status" value="1"/>
</dbReference>
<organism evidence="5">
    <name type="scientific">Lactococcus lactis</name>
    <dbReference type="NCBI Taxonomy" id="1358"/>
    <lineage>
        <taxon>Bacteria</taxon>
        <taxon>Bacillati</taxon>
        <taxon>Bacillota</taxon>
        <taxon>Bacilli</taxon>
        <taxon>Lactobacillales</taxon>
        <taxon>Streptococcaceae</taxon>
        <taxon>Lactococcus</taxon>
    </lineage>
</organism>
<protein>
    <submittedName>
        <fullName evidence="5">Glycosyltransferase</fullName>
    </submittedName>
</protein>
<evidence type="ECO:0000256" key="3">
    <source>
        <dbReference type="ARBA" id="ARBA00022679"/>
    </source>
</evidence>
<dbReference type="Pfam" id="PF00535">
    <property type="entry name" value="Glycos_transf_2"/>
    <property type="match status" value="1"/>
</dbReference>
<keyword evidence="3 5" id="KW-0808">Transferase</keyword>
<evidence type="ECO:0000313" key="5">
    <source>
        <dbReference type="EMBL" id="AZY91859.1"/>
    </source>
</evidence>
<reference evidence="5" key="1">
    <citation type="journal article" date="2019" name="FEMS Microbiol. Lett.">
        <title>High-throughput screening for texturing Lactococcus strains.</title>
        <authorList>
            <person name="Poulsen V.K."/>
            <person name="Derkx P."/>
            <person name="Oregaard G."/>
        </authorList>
    </citation>
    <scope>NUCLEOTIDE SEQUENCE</scope>
    <source>
        <strain evidence="5">Lll6</strain>
    </source>
</reference>
<evidence type="ECO:0000256" key="1">
    <source>
        <dbReference type="ARBA" id="ARBA00006739"/>
    </source>
</evidence>
<evidence type="ECO:0000259" key="4">
    <source>
        <dbReference type="Pfam" id="PF00535"/>
    </source>
</evidence>